<dbReference type="InterPro" id="IPR038770">
    <property type="entry name" value="Na+/solute_symporter_sf"/>
</dbReference>
<feature type="transmembrane region" description="Helical" evidence="5">
    <location>
        <begin position="37"/>
        <end position="55"/>
    </location>
</feature>
<dbReference type="OrthoDB" id="1551454at2"/>
<evidence type="ECO:0000313" key="7">
    <source>
        <dbReference type="Proteomes" id="UP000077271"/>
    </source>
</evidence>
<feature type="transmembrane region" description="Helical" evidence="5">
    <location>
        <begin position="201"/>
        <end position="219"/>
    </location>
</feature>
<evidence type="ECO:0000256" key="5">
    <source>
        <dbReference type="SAM" id="Phobius"/>
    </source>
</evidence>
<evidence type="ECO:0008006" key="8">
    <source>
        <dbReference type="Google" id="ProtNLM"/>
    </source>
</evidence>
<accession>A0A177KZQ1</accession>
<evidence type="ECO:0000256" key="1">
    <source>
        <dbReference type="ARBA" id="ARBA00004141"/>
    </source>
</evidence>
<dbReference type="GO" id="GO:0016020">
    <property type="term" value="C:membrane"/>
    <property type="evidence" value="ECO:0007669"/>
    <property type="project" value="UniProtKB-SubCell"/>
</dbReference>
<dbReference type="EMBL" id="LQWZ01000008">
    <property type="protein sequence ID" value="OAH58544.1"/>
    <property type="molecule type" value="Genomic_DNA"/>
</dbReference>
<dbReference type="PANTHER" id="PTHR10361">
    <property type="entry name" value="SODIUM-BILE ACID COTRANSPORTER"/>
    <property type="match status" value="1"/>
</dbReference>
<evidence type="ECO:0000256" key="2">
    <source>
        <dbReference type="ARBA" id="ARBA00022692"/>
    </source>
</evidence>
<protein>
    <recommendedName>
        <fullName evidence="8">Bile acid:sodium symporter</fullName>
    </recommendedName>
</protein>
<keyword evidence="4 5" id="KW-0472">Membrane</keyword>
<dbReference type="AlphaFoldDB" id="A0A177KZQ1"/>
<evidence type="ECO:0000256" key="4">
    <source>
        <dbReference type="ARBA" id="ARBA00023136"/>
    </source>
</evidence>
<feature type="transmembrane region" description="Helical" evidence="5">
    <location>
        <begin position="12"/>
        <end position="31"/>
    </location>
</feature>
<comment type="caution">
    <text evidence="6">The sequence shown here is derived from an EMBL/GenBank/DDBJ whole genome shotgun (WGS) entry which is preliminary data.</text>
</comment>
<feature type="transmembrane region" description="Helical" evidence="5">
    <location>
        <begin position="259"/>
        <end position="280"/>
    </location>
</feature>
<reference evidence="6 7" key="1">
    <citation type="submission" date="2016-01" db="EMBL/GenBank/DDBJ databases">
        <title>Investigation of taxonomic status of Bacillus aminovorans.</title>
        <authorList>
            <person name="Verma A."/>
            <person name="Pal Y."/>
            <person name="Krishnamurthi S."/>
        </authorList>
    </citation>
    <scope>NUCLEOTIDE SEQUENCE [LARGE SCALE GENOMIC DNA]</scope>
    <source>
        <strain evidence="6 7">DSM 4337</strain>
    </source>
</reference>
<gene>
    <name evidence="6" type="ORF">AWH48_17485</name>
</gene>
<dbReference type="RefSeq" id="WP_063974573.1">
    <property type="nucleotide sequence ID" value="NZ_LQWZ01000008.1"/>
</dbReference>
<sequence>MLQLLNALLGKWMPILTPISVVTGIIAAEYLHSWVFIVPWLFAFMTFAGSVNSSFNMLHHTMTHPFPIVIALVTLHIVAPVWALVVGQIVFPHDPLTVTGITLALVIPTGITSMIWVTMYKGSVTLSLALILIDTMLSPIIVPFSLSVLVGSNVEMSFMDVMNGLFWMIVIPSLAGIGVNQWLKAERASRISQKLSPFSKLSLPVVVAINSSVIAPYMKNIDLELLGILVTIFLIVLSVYLFSWGIAYAFKQSKENTVAIIYTSGMRNFSAGAVIAVNFFPPKVAVPVIVCMLFQQLLAAFHGYLITLVYEKRIFKKSEQKRLSS</sequence>
<dbReference type="Proteomes" id="UP000077271">
    <property type="component" value="Unassembled WGS sequence"/>
</dbReference>
<feature type="transmembrane region" description="Helical" evidence="5">
    <location>
        <begin position="67"/>
        <end position="91"/>
    </location>
</feature>
<evidence type="ECO:0000256" key="3">
    <source>
        <dbReference type="ARBA" id="ARBA00022989"/>
    </source>
</evidence>
<feature type="transmembrane region" description="Helical" evidence="5">
    <location>
        <begin position="161"/>
        <end position="180"/>
    </location>
</feature>
<feature type="transmembrane region" description="Helical" evidence="5">
    <location>
        <begin position="225"/>
        <end position="247"/>
    </location>
</feature>
<evidence type="ECO:0000313" key="6">
    <source>
        <dbReference type="EMBL" id="OAH58544.1"/>
    </source>
</evidence>
<dbReference type="Pfam" id="PF01758">
    <property type="entry name" value="SBF"/>
    <property type="match status" value="1"/>
</dbReference>
<dbReference type="InterPro" id="IPR002657">
    <property type="entry name" value="BilAc:Na_symport/Acr3"/>
</dbReference>
<dbReference type="InterPro" id="IPR004710">
    <property type="entry name" value="Bilac:Na_transpt"/>
</dbReference>
<dbReference type="Gene3D" id="1.20.1530.20">
    <property type="match status" value="1"/>
</dbReference>
<organism evidence="6 7">
    <name type="scientific">Domibacillus aminovorans</name>
    <dbReference type="NCBI Taxonomy" id="29332"/>
    <lineage>
        <taxon>Bacteria</taxon>
        <taxon>Bacillati</taxon>
        <taxon>Bacillota</taxon>
        <taxon>Bacilli</taxon>
        <taxon>Bacillales</taxon>
        <taxon>Bacillaceae</taxon>
        <taxon>Domibacillus</taxon>
    </lineage>
</organism>
<feature type="transmembrane region" description="Helical" evidence="5">
    <location>
        <begin position="97"/>
        <end position="117"/>
    </location>
</feature>
<dbReference type="PANTHER" id="PTHR10361:SF28">
    <property type="entry name" value="P3 PROTEIN-RELATED"/>
    <property type="match status" value="1"/>
</dbReference>
<name>A0A177KZQ1_9BACI</name>
<feature type="transmembrane region" description="Helical" evidence="5">
    <location>
        <begin position="286"/>
        <end position="310"/>
    </location>
</feature>
<comment type="subcellular location">
    <subcellularLocation>
        <location evidence="1">Membrane</location>
        <topology evidence="1">Multi-pass membrane protein</topology>
    </subcellularLocation>
</comment>
<keyword evidence="3 5" id="KW-1133">Transmembrane helix</keyword>
<feature type="transmembrane region" description="Helical" evidence="5">
    <location>
        <begin position="124"/>
        <end position="149"/>
    </location>
</feature>
<keyword evidence="2 5" id="KW-0812">Transmembrane</keyword>
<proteinExistence type="predicted"/>